<reference evidence="1 2" key="1">
    <citation type="submission" date="2019-08" db="EMBL/GenBank/DDBJ databases">
        <title>Archaea genome.</title>
        <authorList>
            <person name="Kajale S."/>
            <person name="Shouche Y."/>
            <person name="Deshpande N."/>
            <person name="Sharma A."/>
        </authorList>
    </citation>
    <scope>NUCLEOTIDE SEQUENCE [LARGE SCALE GENOMIC DNA]</scope>
    <source>
        <strain evidence="1 2">ESP3B_9</strain>
    </source>
</reference>
<name>A0A5D5AL83_9EURY</name>
<keyword evidence="2" id="KW-1185">Reference proteome</keyword>
<comment type="caution">
    <text evidence="1">The sequence shown here is derived from an EMBL/GenBank/DDBJ whole genome shotgun (WGS) entry which is preliminary data.</text>
</comment>
<organism evidence="1 2">
    <name type="scientific">Natrialba swarupiae</name>
    <dbReference type="NCBI Taxonomy" id="2448032"/>
    <lineage>
        <taxon>Archaea</taxon>
        <taxon>Methanobacteriati</taxon>
        <taxon>Methanobacteriota</taxon>
        <taxon>Stenosarchaea group</taxon>
        <taxon>Halobacteria</taxon>
        <taxon>Halobacteriales</taxon>
        <taxon>Natrialbaceae</taxon>
        <taxon>Natrialba</taxon>
    </lineage>
</organism>
<protein>
    <submittedName>
        <fullName evidence="1">Uncharacterized protein</fullName>
    </submittedName>
</protein>
<sequence length="65" mass="7143">MIRRRLEARAIRSRLDGFYGTVDAISSDRRTLAVATVYAHCSIRFLMFPVYLGGVAAGGLTIGRP</sequence>
<proteinExistence type="predicted"/>
<gene>
    <name evidence="1" type="ORF">FYC77_12985</name>
</gene>
<evidence type="ECO:0000313" key="1">
    <source>
        <dbReference type="EMBL" id="TYT61597.1"/>
    </source>
</evidence>
<accession>A0A5D5AL83</accession>
<dbReference type="Proteomes" id="UP000324104">
    <property type="component" value="Unassembled WGS sequence"/>
</dbReference>
<dbReference type="EMBL" id="VTAW01000016">
    <property type="protein sequence ID" value="TYT61597.1"/>
    <property type="molecule type" value="Genomic_DNA"/>
</dbReference>
<dbReference type="RefSeq" id="WP_149081925.1">
    <property type="nucleotide sequence ID" value="NZ_VTAW01000016.1"/>
</dbReference>
<evidence type="ECO:0000313" key="2">
    <source>
        <dbReference type="Proteomes" id="UP000324104"/>
    </source>
</evidence>
<dbReference type="AlphaFoldDB" id="A0A5D5AL83"/>